<evidence type="ECO:0000256" key="1">
    <source>
        <dbReference type="ARBA" id="ARBA00007592"/>
    </source>
</evidence>
<name>A0A512DIS6_9PROT</name>
<dbReference type="PANTHER" id="PTHR12128">
    <property type="entry name" value="DIHYDRODIPICOLINATE SYNTHASE"/>
    <property type="match status" value="1"/>
</dbReference>
<gene>
    <name evidence="3" type="ORF">SAE02_05310</name>
</gene>
<dbReference type="Proteomes" id="UP000321523">
    <property type="component" value="Unassembled WGS sequence"/>
</dbReference>
<dbReference type="InterPro" id="IPR002220">
    <property type="entry name" value="DapA-like"/>
</dbReference>
<dbReference type="RefSeq" id="WP_044425492.1">
    <property type="nucleotide sequence ID" value="NZ_BJYZ01000002.1"/>
</dbReference>
<comment type="similarity">
    <text evidence="1">Belongs to the DapA family.</text>
</comment>
<keyword evidence="2" id="KW-0456">Lyase</keyword>
<protein>
    <recommendedName>
        <fullName evidence="5">Dihydrodipicolinate synthase family protein</fullName>
    </recommendedName>
</protein>
<dbReference type="GO" id="GO:0008840">
    <property type="term" value="F:4-hydroxy-tetrahydrodipicolinate synthase activity"/>
    <property type="evidence" value="ECO:0007669"/>
    <property type="project" value="TreeGrafter"/>
</dbReference>
<organism evidence="3 4">
    <name type="scientific">Skermanella aerolata</name>
    <dbReference type="NCBI Taxonomy" id="393310"/>
    <lineage>
        <taxon>Bacteria</taxon>
        <taxon>Pseudomonadati</taxon>
        <taxon>Pseudomonadota</taxon>
        <taxon>Alphaproteobacteria</taxon>
        <taxon>Rhodospirillales</taxon>
        <taxon>Azospirillaceae</taxon>
        <taxon>Skermanella</taxon>
    </lineage>
</organism>
<dbReference type="InterPro" id="IPR013785">
    <property type="entry name" value="Aldolase_TIM"/>
</dbReference>
<comment type="caution">
    <text evidence="3">The sequence shown here is derived from an EMBL/GenBank/DDBJ whole genome shotgun (WGS) entry which is preliminary data.</text>
</comment>
<dbReference type="SMART" id="SM01130">
    <property type="entry name" value="DHDPS"/>
    <property type="match status" value="1"/>
</dbReference>
<evidence type="ECO:0000313" key="4">
    <source>
        <dbReference type="Proteomes" id="UP000321523"/>
    </source>
</evidence>
<dbReference type="Gene3D" id="3.20.20.70">
    <property type="entry name" value="Aldolase class I"/>
    <property type="match status" value="1"/>
</dbReference>
<evidence type="ECO:0000313" key="3">
    <source>
        <dbReference type="EMBL" id="GEO36383.1"/>
    </source>
</evidence>
<keyword evidence="4" id="KW-1185">Reference proteome</keyword>
<dbReference type="PANTHER" id="PTHR12128:SF66">
    <property type="entry name" value="4-HYDROXY-2-OXOGLUTARATE ALDOLASE, MITOCHONDRIAL"/>
    <property type="match status" value="1"/>
</dbReference>
<dbReference type="CDD" id="cd00408">
    <property type="entry name" value="DHDPS-like"/>
    <property type="match status" value="1"/>
</dbReference>
<sequence>MSTSPQDDRPQHDRLWVPLLTHYRRQGASVEIDPERIAAHLSFIRPSVRQFLLAGSTGDGWEMSLDQLLVLVRLTARADLFRGARFLVGALRPTTEGVIEWARAVENTLADMKTPAGEYCGLAVCPPVDAGASQQDIVRHYERVLAETRSEIAVYQLPQVTHCSIEPETMRALVANPRVTMFKDTSGKDAVALSGFTGPIMVRGAEGDYVDMLKPTGLYQGWLLSTGNAFGSQLRRMLDLLEAGRSEEAQAVSRVLSVVVSEMFAAAAKLPFGNPFSNANRAVDHLWAYGAGWERAPAPLTISGNELPRELLEAAADLTGRFPALPEHGYLG</sequence>
<dbReference type="SUPFAM" id="SSF51569">
    <property type="entry name" value="Aldolase"/>
    <property type="match status" value="1"/>
</dbReference>
<evidence type="ECO:0008006" key="5">
    <source>
        <dbReference type="Google" id="ProtNLM"/>
    </source>
</evidence>
<proteinExistence type="inferred from homology"/>
<dbReference type="EMBL" id="BJYZ01000002">
    <property type="protein sequence ID" value="GEO36383.1"/>
    <property type="molecule type" value="Genomic_DNA"/>
</dbReference>
<accession>A0A512DIS6</accession>
<dbReference type="OrthoDB" id="7348328at2"/>
<reference evidence="3 4" key="1">
    <citation type="submission" date="2019-07" db="EMBL/GenBank/DDBJ databases">
        <title>Whole genome shotgun sequence of Skermanella aerolata NBRC 106429.</title>
        <authorList>
            <person name="Hosoyama A."/>
            <person name="Uohara A."/>
            <person name="Ohji S."/>
            <person name="Ichikawa N."/>
        </authorList>
    </citation>
    <scope>NUCLEOTIDE SEQUENCE [LARGE SCALE GENOMIC DNA]</scope>
    <source>
        <strain evidence="3 4">NBRC 106429</strain>
    </source>
</reference>
<dbReference type="Pfam" id="PF00701">
    <property type="entry name" value="DHDPS"/>
    <property type="match status" value="1"/>
</dbReference>
<evidence type="ECO:0000256" key="2">
    <source>
        <dbReference type="ARBA" id="ARBA00023239"/>
    </source>
</evidence>
<dbReference type="AlphaFoldDB" id="A0A512DIS6"/>